<dbReference type="Proteomes" id="UP001652700">
    <property type="component" value="Unplaced"/>
</dbReference>
<evidence type="ECO:0000256" key="1">
    <source>
        <dbReference type="SAM" id="MobiDB-lite"/>
    </source>
</evidence>
<feature type="region of interest" description="Disordered" evidence="1">
    <location>
        <begin position="1"/>
        <end position="38"/>
    </location>
</feature>
<evidence type="ECO:0000313" key="2">
    <source>
        <dbReference type="EnsemblMetazoa" id="XP_050497891.1"/>
    </source>
</evidence>
<protein>
    <submittedName>
        <fullName evidence="2">Uncharacterized protein</fullName>
    </submittedName>
</protein>
<dbReference type="GeneID" id="126879043"/>
<evidence type="ECO:0000313" key="3">
    <source>
        <dbReference type="Proteomes" id="UP001652700"/>
    </source>
</evidence>
<dbReference type="RefSeq" id="XP_050497891.1">
    <property type="nucleotide sequence ID" value="XM_050641934.1"/>
</dbReference>
<keyword evidence="3" id="KW-1185">Reference proteome</keyword>
<organism evidence="2 3">
    <name type="scientific">Diabrotica virgifera virgifera</name>
    <name type="common">western corn rootworm</name>
    <dbReference type="NCBI Taxonomy" id="50390"/>
    <lineage>
        <taxon>Eukaryota</taxon>
        <taxon>Metazoa</taxon>
        <taxon>Ecdysozoa</taxon>
        <taxon>Arthropoda</taxon>
        <taxon>Hexapoda</taxon>
        <taxon>Insecta</taxon>
        <taxon>Pterygota</taxon>
        <taxon>Neoptera</taxon>
        <taxon>Endopterygota</taxon>
        <taxon>Coleoptera</taxon>
        <taxon>Polyphaga</taxon>
        <taxon>Cucujiformia</taxon>
        <taxon>Chrysomeloidea</taxon>
        <taxon>Chrysomelidae</taxon>
        <taxon>Galerucinae</taxon>
        <taxon>Diabroticina</taxon>
        <taxon>Diabroticites</taxon>
        <taxon>Diabrotica</taxon>
    </lineage>
</organism>
<dbReference type="EnsemblMetazoa" id="XM_050641934.1">
    <property type="protein sequence ID" value="XP_050497891.1"/>
    <property type="gene ID" value="LOC126879043"/>
</dbReference>
<proteinExistence type="predicted"/>
<sequence>MPSSVRSVSSTRSLRPRTTTSTNVATTTTTTTATNTATTTANQFASLQQEGTVPPPRGYNRVTAELDLETLSAEMQIVRDKYREAYLRIERDDASNPLLQRYAHDFPPLTPAQAGPQRQSTRNRQGAIPKIPTQPSKQV</sequence>
<name>A0ABM5JIX9_DIAVI</name>
<reference evidence="2" key="1">
    <citation type="submission" date="2025-05" db="UniProtKB">
        <authorList>
            <consortium name="EnsemblMetazoa"/>
        </authorList>
    </citation>
    <scope>IDENTIFICATION</scope>
</reference>
<accession>A0ABM5JIX9</accession>
<feature type="region of interest" description="Disordered" evidence="1">
    <location>
        <begin position="101"/>
        <end position="139"/>
    </location>
</feature>